<dbReference type="eggNOG" id="COG0039">
    <property type="taxonomic scope" value="Bacteria"/>
</dbReference>
<dbReference type="RefSeq" id="WP_038263610.1">
    <property type="nucleotide sequence ID" value="NZ_FSRH01000004.1"/>
</dbReference>
<dbReference type="EMBL" id="JJMM01000010">
    <property type="protein sequence ID" value="KDR95399.1"/>
    <property type="molecule type" value="Genomic_DNA"/>
</dbReference>
<name>A0A069RE96_PEPLI</name>
<comment type="caution">
    <text evidence="2">The sequence shown here is derived from an EMBL/GenBank/DDBJ whole genome shotgun (WGS) entry which is preliminary data.</text>
</comment>
<dbReference type="InterPro" id="IPR036291">
    <property type="entry name" value="NAD(P)-bd_dom_sf"/>
</dbReference>
<evidence type="ECO:0000313" key="3">
    <source>
        <dbReference type="Proteomes" id="UP000027946"/>
    </source>
</evidence>
<dbReference type="Gene3D" id="3.40.50.720">
    <property type="entry name" value="NAD(P)-binding Rossmann-like Domain"/>
    <property type="match status" value="1"/>
</dbReference>
<dbReference type="EC" id="1.1.1.27" evidence="2"/>
<dbReference type="GO" id="GO:0004459">
    <property type="term" value="F:L-lactate dehydrogenase (NAD+) activity"/>
    <property type="evidence" value="ECO:0007669"/>
    <property type="project" value="UniProtKB-EC"/>
</dbReference>
<dbReference type="STRING" id="1121324.CLIT_10c01260"/>
<keyword evidence="2" id="KW-0560">Oxidoreductase</keyword>
<evidence type="ECO:0000313" key="2">
    <source>
        <dbReference type="EMBL" id="KDR95399.1"/>
    </source>
</evidence>
<dbReference type="SUPFAM" id="SSF51735">
    <property type="entry name" value="NAD(P)-binding Rossmann-fold domains"/>
    <property type="match status" value="1"/>
</dbReference>
<organism evidence="2 3">
    <name type="scientific">Peptoclostridium litorale DSM 5388</name>
    <dbReference type="NCBI Taxonomy" id="1121324"/>
    <lineage>
        <taxon>Bacteria</taxon>
        <taxon>Bacillati</taxon>
        <taxon>Bacillota</taxon>
        <taxon>Clostridia</taxon>
        <taxon>Peptostreptococcales</taxon>
        <taxon>Peptoclostridiaceae</taxon>
        <taxon>Peptoclostridium</taxon>
    </lineage>
</organism>
<reference evidence="2 3" key="1">
    <citation type="submission" date="2014-03" db="EMBL/GenBank/DDBJ databases">
        <title>Genome sequence of Clostridium litorale W6, DSM 5388.</title>
        <authorList>
            <person name="Poehlein A."/>
            <person name="Jagirdar A."/>
            <person name="Khonsari B."/>
            <person name="Chibani C.M."/>
            <person name="Gutierrez Gutierrez D.A."/>
            <person name="Davydova E."/>
            <person name="Alghaithi H.S."/>
            <person name="Nair K.P."/>
            <person name="Dhamotharan K."/>
            <person name="Chandran L."/>
            <person name="G W."/>
            <person name="Daniel R."/>
        </authorList>
    </citation>
    <scope>NUCLEOTIDE SEQUENCE [LARGE SCALE GENOMIC DNA]</scope>
    <source>
        <strain evidence="2 3">W6</strain>
    </source>
</reference>
<protein>
    <submittedName>
        <fullName evidence="2">L-lactate dehydrogenase</fullName>
        <ecNumber evidence="2">1.1.1.27</ecNumber>
    </submittedName>
</protein>
<dbReference type="OrthoDB" id="1704578at2"/>
<dbReference type="EMBL" id="JJMM01000026">
    <property type="protein sequence ID" value="KDR93972.1"/>
    <property type="molecule type" value="Genomic_DNA"/>
</dbReference>
<keyword evidence="3" id="KW-1185">Reference proteome</keyword>
<proteinExistence type="predicted"/>
<accession>A0A069RE96</accession>
<dbReference type="Proteomes" id="UP000027946">
    <property type="component" value="Unassembled WGS sequence"/>
</dbReference>
<sequence>MNFYDVEGNIVATPLEIEGVPKIKADEDLINSQDMIYYAGRMEKGSSRRSFCISDPSLMDIKSEGIELLKSHRGGGYEGLFETFINERRLMYVNIDYPLWKQALGKRHPEKWRVNVTGLGDVGGTLLTGLRLLGGDCISQIGIYDRDEDRQQRWLMEAGQIYSPFDFHEYPDVRTISEGELFDCDMLVFCISVAVPPVGEEVEDVRMVQLKANSKIISQYGKMAREKGYRGMFAVVSDPVDPLCKALFISSNSNENGEIDYRGLSPEQISGYGLGVMNARALYYSKDDERTKDYRSQGRAYGPHGEGLVIANSIASYDDEASKMLTEKAKNANIEVRKSGYKPYIAPALSSGALSILSTIRGDWHYSSTFIGGAFMGVKNRLTQAGTELERLVMDERLFDRINETYERVKSIL</sequence>
<dbReference type="AlphaFoldDB" id="A0A069RE96"/>
<gene>
    <name evidence="2" type="ORF">CLIT_10c01260</name>
    <name evidence="1" type="ORF">CLIT_23c02440</name>
</gene>
<evidence type="ECO:0000313" key="1">
    <source>
        <dbReference type="EMBL" id="KDR93972.1"/>
    </source>
</evidence>